<keyword evidence="3" id="KW-0808">Transferase</keyword>
<dbReference type="SUPFAM" id="SSF56112">
    <property type="entry name" value="Protein kinase-like (PK-like)"/>
    <property type="match status" value="1"/>
</dbReference>
<reference evidence="3 4" key="1">
    <citation type="submission" date="2016-12" db="EMBL/GenBank/DDBJ databases">
        <title>The genomes of Aspergillus section Nigri reveals drivers in fungal speciation.</title>
        <authorList>
            <consortium name="DOE Joint Genome Institute"/>
            <person name="Vesth T.C."/>
            <person name="Nybo J."/>
            <person name="Theobald S."/>
            <person name="Brandl J."/>
            <person name="Frisvad J.C."/>
            <person name="Nielsen K.F."/>
            <person name="Lyhne E.K."/>
            <person name="Kogle M.E."/>
            <person name="Kuo A."/>
            <person name="Riley R."/>
            <person name="Clum A."/>
            <person name="Nolan M."/>
            <person name="Lipzen A."/>
            <person name="Salamov A."/>
            <person name="Henrissat B."/>
            <person name="Wiebenga A."/>
            <person name="De Vries R.P."/>
            <person name="Grigoriev I.V."/>
            <person name="Mortensen U.H."/>
            <person name="Andersen M.R."/>
            <person name="Baker S.E."/>
        </authorList>
    </citation>
    <scope>NUCLEOTIDE SEQUENCE [LARGE SCALE GENOMIC DNA]</scope>
    <source>
        <strain evidence="3 4">CBS 115572</strain>
    </source>
</reference>
<proteinExistence type="predicted"/>
<dbReference type="AlphaFoldDB" id="A0A317VFG4"/>
<evidence type="ECO:0000259" key="2">
    <source>
        <dbReference type="Pfam" id="PF01636"/>
    </source>
</evidence>
<feature type="compositionally biased region" description="Basic and acidic residues" evidence="1">
    <location>
        <begin position="282"/>
        <end position="291"/>
    </location>
</feature>
<evidence type="ECO:0000256" key="1">
    <source>
        <dbReference type="SAM" id="MobiDB-lite"/>
    </source>
</evidence>
<name>A0A317VFG4_9EURO</name>
<dbReference type="GO" id="GO:0016301">
    <property type="term" value="F:kinase activity"/>
    <property type="evidence" value="ECO:0007669"/>
    <property type="project" value="UniProtKB-KW"/>
</dbReference>
<sequence length="306" mass="35509">MTNNPCTACSWSSERQRNCSYESDVKLVHASRNRGIWAIGSSLILKDRGPMHRTYEVFNAHLVRESTTIPVPTVIGSWKENRRTFILMKRIPGESLRELWPRLSLKEKESIAKQTADYISQLRGLQNQKIQGVGGRPIYSSLLFPYKRADNPFPPHGPFSSDDELWADMGLGITNNHPKSMNEDLRRVMPPGRPYTFTHCNLAIENIMVEDGKVTGILDWECSGYYPVWWEYVCTSAATSQEDQEWKALLRKQMRDYTRARDWWSTYCMTEKDDESERLIRDDTQSERMADSDSDGSIEVERRYSF</sequence>
<comment type="caution">
    <text evidence="3">The sequence shown here is derived from an EMBL/GenBank/DDBJ whole genome shotgun (WGS) entry which is preliminary data.</text>
</comment>
<keyword evidence="4" id="KW-1185">Reference proteome</keyword>
<organism evidence="3 4">
    <name type="scientific">Aspergillus sclerotioniger CBS 115572</name>
    <dbReference type="NCBI Taxonomy" id="1450535"/>
    <lineage>
        <taxon>Eukaryota</taxon>
        <taxon>Fungi</taxon>
        <taxon>Dikarya</taxon>
        <taxon>Ascomycota</taxon>
        <taxon>Pezizomycotina</taxon>
        <taxon>Eurotiomycetes</taxon>
        <taxon>Eurotiomycetidae</taxon>
        <taxon>Eurotiales</taxon>
        <taxon>Aspergillaceae</taxon>
        <taxon>Aspergillus</taxon>
        <taxon>Aspergillus subgen. Circumdati</taxon>
    </lineage>
</organism>
<dbReference type="InterPro" id="IPR002575">
    <property type="entry name" value="Aminoglycoside_PTrfase"/>
</dbReference>
<dbReference type="RefSeq" id="XP_025463162.1">
    <property type="nucleotide sequence ID" value="XM_025614727.1"/>
</dbReference>
<dbReference type="EMBL" id="MSFK01000034">
    <property type="protein sequence ID" value="PWY72209.1"/>
    <property type="molecule type" value="Genomic_DNA"/>
</dbReference>
<evidence type="ECO:0000313" key="3">
    <source>
        <dbReference type="EMBL" id="PWY72209.1"/>
    </source>
</evidence>
<dbReference type="Pfam" id="PF01636">
    <property type="entry name" value="APH"/>
    <property type="match status" value="1"/>
</dbReference>
<dbReference type="PANTHER" id="PTHR21310:SF15">
    <property type="entry name" value="AMINOGLYCOSIDE PHOSPHOTRANSFERASE DOMAIN-CONTAINING PROTEIN"/>
    <property type="match status" value="1"/>
</dbReference>
<dbReference type="STRING" id="1450535.A0A317VFG4"/>
<gene>
    <name evidence="3" type="ORF">BO94DRAFT_569186</name>
</gene>
<dbReference type="Proteomes" id="UP000246702">
    <property type="component" value="Unassembled WGS sequence"/>
</dbReference>
<dbReference type="InterPro" id="IPR011009">
    <property type="entry name" value="Kinase-like_dom_sf"/>
</dbReference>
<dbReference type="OrthoDB" id="8300194at2759"/>
<keyword evidence="3" id="KW-0418">Kinase</keyword>
<feature type="domain" description="Aminoglycoside phosphotransferase" evidence="2">
    <location>
        <begin position="50"/>
        <end position="261"/>
    </location>
</feature>
<accession>A0A317VFG4</accession>
<dbReference type="GeneID" id="37116870"/>
<protein>
    <submittedName>
        <fullName evidence="3">Kinase-like protein</fullName>
    </submittedName>
</protein>
<dbReference type="InterPro" id="IPR051678">
    <property type="entry name" value="AGP_Transferase"/>
</dbReference>
<dbReference type="CDD" id="cd05120">
    <property type="entry name" value="APH_ChoK_like"/>
    <property type="match status" value="1"/>
</dbReference>
<evidence type="ECO:0000313" key="4">
    <source>
        <dbReference type="Proteomes" id="UP000246702"/>
    </source>
</evidence>
<feature type="region of interest" description="Disordered" evidence="1">
    <location>
        <begin position="282"/>
        <end position="306"/>
    </location>
</feature>
<dbReference type="Gene3D" id="3.90.1200.10">
    <property type="match status" value="1"/>
</dbReference>
<dbReference type="PANTHER" id="PTHR21310">
    <property type="entry name" value="AMINOGLYCOSIDE PHOSPHOTRANSFERASE-RELATED-RELATED"/>
    <property type="match status" value="1"/>
</dbReference>